<reference evidence="2 3" key="1">
    <citation type="submission" date="2020-08" db="EMBL/GenBank/DDBJ databases">
        <title>Genome sequence of Sphingomonas sediminicola KACC 15039T.</title>
        <authorList>
            <person name="Hyun D.-W."/>
            <person name="Bae J.-W."/>
        </authorList>
    </citation>
    <scope>NUCLEOTIDE SEQUENCE [LARGE SCALE GENOMIC DNA]</scope>
    <source>
        <strain evidence="2 3">KACC 15039</strain>
    </source>
</reference>
<name>A0ABX6T743_9SPHN</name>
<dbReference type="Proteomes" id="UP000516105">
    <property type="component" value="Chromosome"/>
</dbReference>
<keyword evidence="1" id="KW-0812">Transmembrane</keyword>
<evidence type="ECO:0000313" key="3">
    <source>
        <dbReference type="Proteomes" id="UP000516105"/>
    </source>
</evidence>
<sequence>MTRKLPIIPTIVVAGAVAIMIGLGVWQLQRAKWKEGLLAQYAAAEKLVPIAYPTLPMRDAQLPLFRHATGICLKPVGRRTVPGEGVSGEPGFVHIIDCSTGAEGPGMSVAVGWSKDPNAKVSWSGGPVSGIIAPDNKTRIRLVAASAPPGLETVAPPTLASISNNHRSYAFQWFAFAGIAALIYGLALRLRWKKEQKA</sequence>
<gene>
    <name evidence="2" type="ORF">H9L14_14360</name>
</gene>
<keyword evidence="1" id="KW-1133">Transmembrane helix</keyword>
<evidence type="ECO:0000256" key="1">
    <source>
        <dbReference type="RuleBase" id="RU363076"/>
    </source>
</evidence>
<accession>A0ABX6T743</accession>
<proteinExistence type="inferred from homology"/>
<dbReference type="InterPro" id="IPR002994">
    <property type="entry name" value="Surf1/Shy1"/>
</dbReference>
<keyword evidence="3" id="KW-1185">Reference proteome</keyword>
<dbReference type="EMBL" id="CP060782">
    <property type="protein sequence ID" value="QNP45681.1"/>
    <property type="molecule type" value="Genomic_DNA"/>
</dbReference>
<dbReference type="RefSeq" id="WP_187708636.1">
    <property type="nucleotide sequence ID" value="NZ_CP060782.1"/>
</dbReference>
<protein>
    <recommendedName>
        <fullName evidence="1">SURF1-like protein</fullName>
    </recommendedName>
</protein>
<feature type="transmembrane region" description="Helical" evidence="1">
    <location>
        <begin position="169"/>
        <end position="188"/>
    </location>
</feature>
<evidence type="ECO:0000313" key="2">
    <source>
        <dbReference type="EMBL" id="QNP45681.1"/>
    </source>
</evidence>
<comment type="subcellular location">
    <subcellularLocation>
        <location evidence="1">Cell membrane</location>
        <topology evidence="1">Multi-pass membrane protein</topology>
    </subcellularLocation>
</comment>
<dbReference type="CDD" id="cd06662">
    <property type="entry name" value="SURF1"/>
    <property type="match status" value="1"/>
</dbReference>
<dbReference type="Pfam" id="PF02104">
    <property type="entry name" value="SURF1"/>
    <property type="match status" value="1"/>
</dbReference>
<keyword evidence="1" id="KW-1003">Cell membrane</keyword>
<keyword evidence="1" id="KW-0472">Membrane</keyword>
<comment type="similarity">
    <text evidence="1">Belongs to the SURF1 family.</text>
</comment>
<feature type="transmembrane region" description="Helical" evidence="1">
    <location>
        <begin position="7"/>
        <end position="28"/>
    </location>
</feature>
<organism evidence="2 3">
    <name type="scientific">Sphingomonas sediminicola</name>
    <dbReference type="NCBI Taxonomy" id="386874"/>
    <lineage>
        <taxon>Bacteria</taxon>
        <taxon>Pseudomonadati</taxon>
        <taxon>Pseudomonadota</taxon>
        <taxon>Alphaproteobacteria</taxon>
        <taxon>Sphingomonadales</taxon>
        <taxon>Sphingomonadaceae</taxon>
        <taxon>Sphingomonas</taxon>
    </lineage>
</organism>